<sequence length="288" mass="31147">MAIELKGVTKRYGATTALDKVSVSFGGGIVYGLLGANGAGKTTMMNVITNRIFADEGEVLIDGERAPGRDKALGRVYMMAEANLFPDSMKVEPALRLTKSFYPTFDMDYALAVAKRFELPLKKKVKSLSTGYASIFRLTLALAVSTPYVIFDEPVLGLDAQHRDLFYRLLMERAAQTEQTVILSTHLIQEAASLISHAVIIHSGRILRDMDTAALTGAAYQVSGPAAAVDAYCAGRHVLNVNSLGGLKTACVEGEPEAEAPAGLEFAGMDLQDYFISLMNEADRREVK</sequence>
<dbReference type="PROSITE" id="PS50893">
    <property type="entry name" value="ABC_TRANSPORTER_2"/>
    <property type="match status" value="1"/>
</dbReference>
<evidence type="ECO:0000256" key="1">
    <source>
        <dbReference type="ARBA" id="ARBA00022741"/>
    </source>
</evidence>
<comment type="caution">
    <text evidence="4">The sequence shown here is derived from an EMBL/GenBank/DDBJ whole genome shotgun (WGS) entry which is preliminary data.</text>
</comment>
<dbReference type="InterPro" id="IPR003593">
    <property type="entry name" value="AAA+_ATPase"/>
</dbReference>
<proteinExistence type="predicted"/>
<evidence type="ECO:0000313" key="5">
    <source>
        <dbReference type="Proteomes" id="UP000824001"/>
    </source>
</evidence>
<dbReference type="EMBL" id="DVJK01000234">
    <property type="protein sequence ID" value="HIS67534.1"/>
    <property type="molecule type" value="Genomic_DNA"/>
</dbReference>
<dbReference type="SUPFAM" id="SSF52540">
    <property type="entry name" value="P-loop containing nucleoside triphosphate hydrolases"/>
    <property type="match status" value="1"/>
</dbReference>
<accession>A0A9D1FEX0</accession>
<dbReference type="Gene3D" id="3.40.50.300">
    <property type="entry name" value="P-loop containing nucleotide triphosphate hydrolases"/>
    <property type="match status" value="1"/>
</dbReference>
<organism evidence="4 5">
    <name type="scientific">Candidatus Scatomorpha merdipullorum</name>
    <dbReference type="NCBI Taxonomy" id="2840927"/>
    <lineage>
        <taxon>Bacteria</taxon>
        <taxon>Bacillati</taxon>
        <taxon>Bacillota</taxon>
        <taxon>Clostridia</taxon>
        <taxon>Eubacteriales</taxon>
        <taxon>Candidatus Scatomorpha</taxon>
    </lineage>
</organism>
<dbReference type="GO" id="GO:0005524">
    <property type="term" value="F:ATP binding"/>
    <property type="evidence" value="ECO:0007669"/>
    <property type="project" value="UniProtKB-KW"/>
</dbReference>
<gene>
    <name evidence="4" type="ORF">IAC18_08205</name>
</gene>
<keyword evidence="2 4" id="KW-0067">ATP-binding</keyword>
<evidence type="ECO:0000259" key="3">
    <source>
        <dbReference type="PROSITE" id="PS50893"/>
    </source>
</evidence>
<dbReference type="SMART" id="SM00382">
    <property type="entry name" value="AAA"/>
    <property type="match status" value="1"/>
</dbReference>
<dbReference type="PANTHER" id="PTHR43158:SF5">
    <property type="entry name" value="ABC TRANSPORTER, ATP-BINDING PROTEIN"/>
    <property type="match status" value="1"/>
</dbReference>
<dbReference type="InterPro" id="IPR027417">
    <property type="entry name" value="P-loop_NTPase"/>
</dbReference>
<reference evidence="4" key="2">
    <citation type="journal article" date="2021" name="PeerJ">
        <title>Extensive microbial diversity within the chicken gut microbiome revealed by metagenomics and culture.</title>
        <authorList>
            <person name="Gilroy R."/>
            <person name="Ravi A."/>
            <person name="Getino M."/>
            <person name="Pursley I."/>
            <person name="Horton D.L."/>
            <person name="Alikhan N.F."/>
            <person name="Baker D."/>
            <person name="Gharbi K."/>
            <person name="Hall N."/>
            <person name="Watson M."/>
            <person name="Adriaenssens E.M."/>
            <person name="Foster-Nyarko E."/>
            <person name="Jarju S."/>
            <person name="Secka A."/>
            <person name="Antonio M."/>
            <person name="Oren A."/>
            <person name="Chaudhuri R.R."/>
            <person name="La Ragione R."/>
            <person name="Hildebrand F."/>
            <person name="Pallen M.J."/>
        </authorList>
    </citation>
    <scope>NUCLEOTIDE SEQUENCE</scope>
    <source>
        <strain evidence="4">ChiHjej10B9-9673</strain>
    </source>
</reference>
<dbReference type="CDD" id="cd03230">
    <property type="entry name" value="ABC_DR_subfamily_A"/>
    <property type="match status" value="1"/>
</dbReference>
<dbReference type="InterPro" id="IPR003439">
    <property type="entry name" value="ABC_transporter-like_ATP-bd"/>
</dbReference>
<dbReference type="Proteomes" id="UP000824001">
    <property type="component" value="Unassembled WGS sequence"/>
</dbReference>
<name>A0A9D1FEX0_9FIRM</name>
<evidence type="ECO:0000256" key="2">
    <source>
        <dbReference type="ARBA" id="ARBA00022840"/>
    </source>
</evidence>
<dbReference type="PANTHER" id="PTHR43158">
    <property type="entry name" value="SKFA PEPTIDE EXPORT ATP-BINDING PROTEIN SKFE"/>
    <property type="match status" value="1"/>
</dbReference>
<dbReference type="GO" id="GO:0016887">
    <property type="term" value="F:ATP hydrolysis activity"/>
    <property type="evidence" value="ECO:0007669"/>
    <property type="project" value="InterPro"/>
</dbReference>
<protein>
    <submittedName>
        <fullName evidence="4">ABC transporter ATP-binding protein</fullName>
    </submittedName>
</protein>
<reference evidence="4" key="1">
    <citation type="submission" date="2020-10" db="EMBL/GenBank/DDBJ databases">
        <authorList>
            <person name="Gilroy R."/>
        </authorList>
    </citation>
    <scope>NUCLEOTIDE SEQUENCE</scope>
    <source>
        <strain evidence="4">ChiHjej10B9-9673</strain>
    </source>
</reference>
<evidence type="ECO:0000313" key="4">
    <source>
        <dbReference type="EMBL" id="HIS67534.1"/>
    </source>
</evidence>
<feature type="domain" description="ABC transporter" evidence="3">
    <location>
        <begin position="3"/>
        <end position="228"/>
    </location>
</feature>
<dbReference type="AlphaFoldDB" id="A0A9D1FEX0"/>
<dbReference type="Pfam" id="PF00005">
    <property type="entry name" value="ABC_tran"/>
    <property type="match status" value="1"/>
</dbReference>
<keyword evidence="1" id="KW-0547">Nucleotide-binding</keyword>